<dbReference type="PANTHER" id="PTHR30055">
    <property type="entry name" value="HTH-TYPE TRANSCRIPTIONAL REGULATOR RUTR"/>
    <property type="match status" value="1"/>
</dbReference>
<reference evidence="6 7" key="1">
    <citation type="submission" date="2023-01" db="EMBL/GenBank/DDBJ databases">
        <title>Complete genome sequence of Roseicyclus marinus strain Dej080120_10.</title>
        <authorList>
            <person name="Ueki S."/>
            <person name="Maruyama F."/>
        </authorList>
    </citation>
    <scope>NUCLEOTIDE SEQUENCE [LARGE SCALE GENOMIC DNA]</scope>
    <source>
        <strain evidence="6 7">Dej080120_10</strain>
    </source>
</reference>
<dbReference type="InterPro" id="IPR001647">
    <property type="entry name" value="HTH_TetR"/>
</dbReference>
<dbReference type="InterPro" id="IPR009057">
    <property type="entry name" value="Homeodomain-like_sf"/>
</dbReference>
<sequence>MTSLDKADLLLAMSAHVRGTGLAGASLRPLAKAAGTSDRMLIYHFGSKAALMAELLDHLVTEILSAMAAALPPAPAPTEAACAAETVALLQTPTFRPYLRVWLDILSAAARGDADHGTAARRLLAGQVDWIATRLPEATPRPKQRAAEMLTLVQGALVMEVGGMSAAAQNAITRSYAKG</sequence>
<feature type="domain" description="HTH tetR-type" evidence="5">
    <location>
        <begin position="3"/>
        <end position="63"/>
    </location>
</feature>
<proteinExistence type="predicted"/>
<keyword evidence="1" id="KW-0805">Transcription regulation</keyword>
<dbReference type="PROSITE" id="PS50977">
    <property type="entry name" value="HTH_TETR_2"/>
    <property type="match status" value="1"/>
</dbReference>
<dbReference type="GO" id="GO:0003700">
    <property type="term" value="F:DNA-binding transcription factor activity"/>
    <property type="evidence" value="ECO:0007669"/>
    <property type="project" value="TreeGrafter"/>
</dbReference>
<evidence type="ECO:0000256" key="3">
    <source>
        <dbReference type="ARBA" id="ARBA00023163"/>
    </source>
</evidence>
<accession>A0AA48KIF3</accession>
<dbReference type="Gene3D" id="1.10.357.10">
    <property type="entry name" value="Tetracycline Repressor, domain 2"/>
    <property type="match status" value="1"/>
</dbReference>
<protein>
    <submittedName>
        <fullName evidence="6">TetR family transcriptional regulator</fullName>
    </submittedName>
</protein>
<dbReference type="RefSeq" id="WP_338275604.1">
    <property type="nucleotide sequence ID" value="NZ_AP027266.1"/>
</dbReference>
<dbReference type="InterPro" id="IPR050109">
    <property type="entry name" value="HTH-type_TetR-like_transc_reg"/>
</dbReference>
<keyword evidence="2 4" id="KW-0238">DNA-binding</keyword>
<dbReference type="GO" id="GO:0000976">
    <property type="term" value="F:transcription cis-regulatory region binding"/>
    <property type="evidence" value="ECO:0007669"/>
    <property type="project" value="TreeGrafter"/>
</dbReference>
<dbReference type="AlphaFoldDB" id="A0AA48KIF3"/>
<dbReference type="SUPFAM" id="SSF46689">
    <property type="entry name" value="Homeodomain-like"/>
    <property type="match status" value="1"/>
</dbReference>
<feature type="DNA-binding region" description="H-T-H motif" evidence="4">
    <location>
        <begin position="26"/>
        <end position="45"/>
    </location>
</feature>
<keyword evidence="3" id="KW-0804">Transcription</keyword>
<evidence type="ECO:0000313" key="6">
    <source>
        <dbReference type="EMBL" id="BDW85109.1"/>
    </source>
</evidence>
<evidence type="ECO:0000313" key="7">
    <source>
        <dbReference type="Proteomes" id="UP001337723"/>
    </source>
</evidence>
<dbReference type="KEGG" id="rmai:MACH21_12860"/>
<dbReference type="Pfam" id="PF00440">
    <property type="entry name" value="TetR_N"/>
    <property type="match status" value="1"/>
</dbReference>
<evidence type="ECO:0000256" key="1">
    <source>
        <dbReference type="ARBA" id="ARBA00023015"/>
    </source>
</evidence>
<keyword evidence="7" id="KW-1185">Reference proteome</keyword>
<dbReference type="PANTHER" id="PTHR30055:SF234">
    <property type="entry name" value="HTH-TYPE TRANSCRIPTIONAL REGULATOR BETI"/>
    <property type="match status" value="1"/>
</dbReference>
<evidence type="ECO:0000256" key="2">
    <source>
        <dbReference type="ARBA" id="ARBA00023125"/>
    </source>
</evidence>
<dbReference type="Proteomes" id="UP001337723">
    <property type="component" value="Chromosome"/>
</dbReference>
<gene>
    <name evidence="6" type="ORF">MACH21_12860</name>
</gene>
<evidence type="ECO:0000259" key="5">
    <source>
        <dbReference type="PROSITE" id="PS50977"/>
    </source>
</evidence>
<name>A0AA48KIF3_9RHOB</name>
<dbReference type="EMBL" id="AP027266">
    <property type="protein sequence ID" value="BDW85109.1"/>
    <property type="molecule type" value="Genomic_DNA"/>
</dbReference>
<evidence type="ECO:0000256" key="4">
    <source>
        <dbReference type="PROSITE-ProRule" id="PRU00335"/>
    </source>
</evidence>
<organism evidence="6 7">
    <name type="scientific">Roseicyclus marinus</name>
    <dbReference type="NCBI Taxonomy" id="2161673"/>
    <lineage>
        <taxon>Bacteria</taxon>
        <taxon>Pseudomonadati</taxon>
        <taxon>Pseudomonadota</taxon>
        <taxon>Alphaproteobacteria</taxon>
        <taxon>Rhodobacterales</taxon>
        <taxon>Roseobacteraceae</taxon>
        <taxon>Roseicyclus</taxon>
    </lineage>
</organism>